<sequence length="355" mass="39615">MPNELSIDLDSVALKDDEISEPHDALDAVKRIFRRELSAIRRGMWEQAMLWDSSWSGTALGIPQPPELPPLDWLDHTPSTAPFTPLLVEREVSTLTDAAQTELLRRWTRGRSVSELPRLNLCIQSWELLMTSAVEAITLVDTESCGAPVTKLTPTQEQDEDIFEEENCTSETPSTPPPGLVSFKSDRPSRPATTGWERDADCVCVRKSITIRRAAKIIRVTDEPSAIKTLRNFLSKQWERLRRFCGMYHNADADTLGGALLELLSRLETSKSVLAQCPILRSLRDLLTGSRQINTLAVVVSSSALAENYEKVTRKLLGMIGEDISVLNTAEAHGRSASLFAVDEDLLGRYRFSRP</sequence>
<evidence type="ECO:0000313" key="2">
    <source>
        <dbReference type="EMBL" id="EER18340.1"/>
    </source>
</evidence>
<dbReference type="EMBL" id="GG671811">
    <property type="protein sequence ID" value="EER18340.1"/>
    <property type="molecule type" value="Genomic_DNA"/>
</dbReference>
<protein>
    <submittedName>
        <fullName evidence="2">Uncharacterized protein</fullName>
    </submittedName>
</protein>
<dbReference type="Proteomes" id="UP000007800">
    <property type="component" value="Unassembled WGS sequence"/>
</dbReference>
<feature type="compositionally biased region" description="Acidic residues" evidence="1">
    <location>
        <begin position="157"/>
        <end position="168"/>
    </location>
</feature>
<keyword evidence="3" id="KW-1185">Reference proteome</keyword>
<name>C5KB14_PERM5</name>
<gene>
    <name evidence="2" type="ORF">Pmar_PMAR005250</name>
</gene>
<dbReference type="GeneID" id="9049070"/>
<dbReference type="AlphaFoldDB" id="C5KB14"/>
<proteinExistence type="predicted"/>
<reference evidence="2 3" key="1">
    <citation type="submission" date="2008-07" db="EMBL/GenBank/DDBJ databases">
        <authorList>
            <person name="El-Sayed N."/>
            <person name="Caler E."/>
            <person name="Inman J."/>
            <person name="Amedeo P."/>
            <person name="Hass B."/>
            <person name="Wortman J."/>
        </authorList>
    </citation>
    <scope>NUCLEOTIDE SEQUENCE [LARGE SCALE GENOMIC DNA]</scope>
    <source>
        <strain evidence="3">ATCC 50983 / TXsc</strain>
    </source>
</reference>
<dbReference type="InParanoid" id="C5KB14"/>
<dbReference type="RefSeq" id="XP_002786544.1">
    <property type="nucleotide sequence ID" value="XM_002786498.1"/>
</dbReference>
<accession>C5KB14</accession>
<feature type="region of interest" description="Disordered" evidence="1">
    <location>
        <begin position="155"/>
        <end position="194"/>
    </location>
</feature>
<dbReference type="OrthoDB" id="10372381at2759"/>
<evidence type="ECO:0000256" key="1">
    <source>
        <dbReference type="SAM" id="MobiDB-lite"/>
    </source>
</evidence>
<organism evidence="3">
    <name type="scientific">Perkinsus marinus (strain ATCC 50983 / TXsc)</name>
    <dbReference type="NCBI Taxonomy" id="423536"/>
    <lineage>
        <taxon>Eukaryota</taxon>
        <taxon>Sar</taxon>
        <taxon>Alveolata</taxon>
        <taxon>Perkinsozoa</taxon>
        <taxon>Perkinsea</taxon>
        <taxon>Perkinsida</taxon>
        <taxon>Perkinsidae</taxon>
        <taxon>Perkinsus</taxon>
    </lineage>
</organism>
<evidence type="ECO:0000313" key="3">
    <source>
        <dbReference type="Proteomes" id="UP000007800"/>
    </source>
</evidence>